<keyword evidence="6 10" id="KW-0472">Membrane</keyword>
<comment type="caution">
    <text evidence="11">The sequence shown here is derived from an EMBL/GenBank/DDBJ whole genome shotgun (WGS) entry which is preliminary data.</text>
</comment>
<dbReference type="GO" id="GO:0007165">
    <property type="term" value="P:signal transduction"/>
    <property type="evidence" value="ECO:0007669"/>
    <property type="project" value="UniProtKB-KW"/>
</dbReference>
<dbReference type="Pfam" id="PF02949">
    <property type="entry name" value="7tm_6"/>
    <property type="match status" value="1"/>
</dbReference>
<evidence type="ECO:0000256" key="7">
    <source>
        <dbReference type="ARBA" id="ARBA00023170"/>
    </source>
</evidence>
<evidence type="ECO:0000256" key="4">
    <source>
        <dbReference type="ARBA" id="ARBA00022725"/>
    </source>
</evidence>
<evidence type="ECO:0000256" key="6">
    <source>
        <dbReference type="ARBA" id="ARBA00023136"/>
    </source>
</evidence>
<dbReference type="Proteomes" id="UP001153954">
    <property type="component" value="Unassembled WGS sequence"/>
</dbReference>
<reference evidence="11" key="1">
    <citation type="submission" date="2022-03" db="EMBL/GenBank/DDBJ databases">
        <authorList>
            <person name="Tunstrom K."/>
        </authorList>
    </citation>
    <scope>NUCLEOTIDE SEQUENCE</scope>
</reference>
<proteinExistence type="predicted"/>
<evidence type="ECO:0000256" key="3">
    <source>
        <dbReference type="ARBA" id="ARBA00022692"/>
    </source>
</evidence>
<dbReference type="GO" id="GO:0005549">
    <property type="term" value="F:odorant binding"/>
    <property type="evidence" value="ECO:0007669"/>
    <property type="project" value="InterPro"/>
</dbReference>
<keyword evidence="2" id="KW-0716">Sensory transduction</keyword>
<evidence type="ECO:0000313" key="11">
    <source>
        <dbReference type="EMBL" id="CAH2108326.1"/>
    </source>
</evidence>
<keyword evidence="8" id="KW-0807">Transducer</keyword>
<sequence>MSQLRTLFMLLQEDIKEVIKAKDVDIKLKHIIRRHSKLSKLLHELSDAFGAIFAIHVLFLSITICFYGIAARKDKFYKHTIKRISTKDDASSVINESDKSTVTFLASTSYHKQVNDLSIMNSRNTDQQPEILFDDQVEPNSHAIIVNETKMTDENISDFKERDVIINEVINEVEREYPEEIDKFEVTQIERTVSNDSIQPTITDIIPEKDMDLLRKSLEDDKADDNNEDFTWDSTSWKETDESSSDEGDDEAPRKKNKKIIKDGKVLEAGVKKKRTNRKKVRKESRIKGAQYVKTDGSIAKERNMKPNPCVEKSCPYKCQEITPDKRSAIFEHFWDYLRKEKNSG</sequence>
<keyword evidence="12" id="KW-1185">Reference proteome</keyword>
<gene>
    <name evidence="11" type="ORF">EEDITHA_LOCUS22272</name>
</gene>
<feature type="transmembrane region" description="Helical" evidence="10">
    <location>
        <begin position="48"/>
        <end position="70"/>
    </location>
</feature>
<evidence type="ECO:0000256" key="5">
    <source>
        <dbReference type="ARBA" id="ARBA00022989"/>
    </source>
</evidence>
<dbReference type="GO" id="GO:0004984">
    <property type="term" value="F:olfactory receptor activity"/>
    <property type="evidence" value="ECO:0007669"/>
    <property type="project" value="InterPro"/>
</dbReference>
<dbReference type="InterPro" id="IPR004117">
    <property type="entry name" value="7tm6_olfct_rcpt"/>
</dbReference>
<keyword evidence="7" id="KW-0675">Receptor</keyword>
<organism evidence="11 12">
    <name type="scientific">Euphydryas editha</name>
    <name type="common">Edith's checkerspot</name>
    <dbReference type="NCBI Taxonomy" id="104508"/>
    <lineage>
        <taxon>Eukaryota</taxon>
        <taxon>Metazoa</taxon>
        <taxon>Ecdysozoa</taxon>
        <taxon>Arthropoda</taxon>
        <taxon>Hexapoda</taxon>
        <taxon>Insecta</taxon>
        <taxon>Pterygota</taxon>
        <taxon>Neoptera</taxon>
        <taxon>Endopterygota</taxon>
        <taxon>Lepidoptera</taxon>
        <taxon>Glossata</taxon>
        <taxon>Ditrysia</taxon>
        <taxon>Papilionoidea</taxon>
        <taxon>Nymphalidae</taxon>
        <taxon>Nymphalinae</taxon>
        <taxon>Euphydryas</taxon>
    </lineage>
</organism>
<keyword evidence="4" id="KW-0552">Olfaction</keyword>
<evidence type="ECO:0000313" key="12">
    <source>
        <dbReference type="Proteomes" id="UP001153954"/>
    </source>
</evidence>
<keyword evidence="3 10" id="KW-0812">Transmembrane</keyword>
<dbReference type="GO" id="GO:0016020">
    <property type="term" value="C:membrane"/>
    <property type="evidence" value="ECO:0007669"/>
    <property type="project" value="UniProtKB-SubCell"/>
</dbReference>
<evidence type="ECO:0000256" key="9">
    <source>
        <dbReference type="SAM" id="MobiDB-lite"/>
    </source>
</evidence>
<keyword evidence="5 10" id="KW-1133">Transmembrane helix</keyword>
<dbReference type="EMBL" id="CAKOGL010000031">
    <property type="protein sequence ID" value="CAH2108326.1"/>
    <property type="molecule type" value="Genomic_DNA"/>
</dbReference>
<evidence type="ECO:0000256" key="2">
    <source>
        <dbReference type="ARBA" id="ARBA00022606"/>
    </source>
</evidence>
<accession>A0AAU9V8I7</accession>
<dbReference type="AlphaFoldDB" id="A0AAU9V8I7"/>
<name>A0AAU9V8I7_EUPED</name>
<feature type="compositionally biased region" description="Acidic residues" evidence="9">
    <location>
        <begin position="221"/>
        <end position="231"/>
    </location>
</feature>
<feature type="region of interest" description="Disordered" evidence="9">
    <location>
        <begin position="219"/>
        <end position="261"/>
    </location>
</feature>
<comment type="subcellular location">
    <subcellularLocation>
        <location evidence="1">Membrane</location>
        <topology evidence="1">Multi-pass membrane protein</topology>
    </subcellularLocation>
</comment>
<evidence type="ECO:0000256" key="8">
    <source>
        <dbReference type="ARBA" id="ARBA00023224"/>
    </source>
</evidence>
<protein>
    <submittedName>
        <fullName evidence="11">Uncharacterized protein</fullName>
    </submittedName>
</protein>
<evidence type="ECO:0000256" key="10">
    <source>
        <dbReference type="SAM" id="Phobius"/>
    </source>
</evidence>
<evidence type="ECO:0000256" key="1">
    <source>
        <dbReference type="ARBA" id="ARBA00004141"/>
    </source>
</evidence>